<dbReference type="AlphaFoldDB" id="A0A285V3A6"/>
<gene>
    <name evidence="1" type="ORF">SAMN05892877_1644</name>
</gene>
<evidence type="ECO:0000313" key="1">
    <source>
        <dbReference type="EMBL" id="SOC48427.1"/>
    </source>
</evidence>
<name>A0A285V3A6_9HYPH</name>
<keyword evidence="2" id="KW-1185">Reference proteome</keyword>
<proteinExistence type="predicted"/>
<accession>A0A285V3A6</accession>
<reference evidence="1 2" key="1">
    <citation type="submission" date="2017-08" db="EMBL/GenBank/DDBJ databases">
        <authorList>
            <person name="de Groot N.N."/>
        </authorList>
    </citation>
    <scope>NUCLEOTIDE SEQUENCE [LARGE SCALE GENOMIC DNA]</scope>
    <source>
        <strain evidence="1 2">JC85</strain>
    </source>
</reference>
<evidence type="ECO:0000313" key="2">
    <source>
        <dbReference type="Proteomes" id="UP000219167"/>
    </source>
</evidence>
<sequence length="137" mass="14324">MSAAVCQHTSMFYLVGLRRLMFALALLGIVVGPVGVSTSASAMAASSDMQTAVMPDMDMASADEMPCCPDEQPAPQKKVCGPACPLALLCSTTILAQKDNGAGWRVDLTLLALSLDLLQEDHLPSAIVEPPARPPKA</sequence>
<protein>
    <submittedName>
        <fullName evidence="1">Uncharacterized protein</fullName>
    </submittedName>
</protein>
<dbReference type="Proteomes" id="UP000219167">
    <property type="component" value="Unassembled WGS sequence"/>
</dbReference>
<organism evidence="1 2">
    <name type="scientific">Rhizobium subbaraonis</name>
    <dbReference type="NCBI Taxonomy" id="908946"/>
    <lineage>
        <taxon>Bacteria</taxon>
        <taxon>Pseudomonadati</taxon>
        <taxon>Pseudomonadota</taxon>
        <taxon>Alphaproteobacteria</taxon>
        <taxon>Hyphomicrobiales</taxon>
        <taxon>Rhizobiaceae</taxon>
        <taxon>Rhizobium/Agrobacterium group</taxon>
        <taxon>Rhizobium</taxon>
    </lineage>
</organism>
<dbReference type="EMBL" id="OBQD01000064">
    <property type="protein sequence ID" value="SOC48427.1"/>
    <property type="molecule type" value="Genomic_DNA"/>
</dbReference>